<protein>
    <submittedName>
        <fullName evidence="2">GNAT family N-acetyltransferase</fullName>
    </submittedName>
</protein>
<name>A0A934M8M5_9MICO</name>
<dbReference type="PROSITE" id="PS51186">
    <property type="entry name" value="GNAT"/>
    <property type="match status" value="1"/>
</dbReference>
<accession>A0A934M8M5</accession>
<keyword evidence="3" id="KW-1185">Reference proteome</keyword>
<dbReference type="RefSeq" id="WP_198732294.1">
    <property type="nucleotide sequence ID" value="NZ_JAEINH010000001.1"/>
</dbReference>
<dbReference type="GO" id="GO:1990189">
    <property type="term" value="F:protein N-terminal-serine acetyltransferase activity"/>
    <property type="evidence" value="ECO:0007669"/>
    <property type="project" value="TreeGrafter"/>
</dbReference>
<dbReference type="InterPro" id="IPR051908">
    <property type="entry name" value="Ribosomal_N-acetyltransferase"/>
</dbReference>
<proteinExistence type="predicted"/>
<dbReference type="GO" id="GO:0008999">
    <property type="term" value="F:protein-N-terminal-alanine acetyltransferase activity"/>
    <property type="evidence" value="ECO:0007669"/>
    <property type="project" value="TreeGrafter"/>
</dbReference>
<dbReference type="Proteomes" id="UP000602087">
    <property type="component" value="Unassembled WGS sequence"/>
</dbReference>
<dbReference type="Pfam" id="PF13302">
    <property type="entry name" value="Acetyltransf_3"/>
    <property type="match status" value="1"/>
</dbReference>
<dbReference type="InterPro" id="IPR000182">
    <property type="entry name" value="GNAT_dom"/>
</dbReference>
<comment type="caution">
    <text evidence="2">The sequence shown here is derived from an EMBL/GenBank/DDBJ whole genome shotgun (WGS) entry which is preliminary data.</text>
</comment>
<evidence type="ECO:0000259" key="1">
    <source>
        <dbReference type="PROSITE" id="PS51186"/>
    </source>
</evidence>
<dbReference type="AlphaFoldDB" id="A0A934M8M5"/>
<dbReference type="EMBL" id="JAEINH010000001">
    <property type="protein sequence ID" value="MBI9113743.1"/>
    <property type="molecule type" value="Genomic_DNA"/>
</dbReference>
<gene>
    <name evidence="2" type="ORF">JAV76_01790</name>
</gene>
<evidence type="ECO:0000313" key="3">
    <source>
        <dbReference type="Proteomes" id="UP000602087"/>
    </source>
</evidence>
<dbReference type="GO" id="GO:0005737">
    <property type="term" value="C:cytoplasm"/>
    <property type="evidence" value="ECO:0007669"/>
    <property type="project" value="TreeGrafter"/>
</dbReference>
<organism evidence="2 3">
    <name type="scientific">Sanguibacter suaedae</name>
    <dbReference type="NCBI Taxonomy" id="2795737"/>
    <lineage>
        <taxon>Bacteria</taxon>
        <taxon>Bacillati</taxon>
        <taxon>Actinomycetota</taxon>
        <taxon>Actinomycetes</taxon>
        <taxon>Micrococcales</taxon>
        <taxon>Sanguibacteraceae</taxon>
        <taxon>Sanguibacter</taxon>
    </lineage>
</organism>
<evidence type="ECO:0000313" key="2">
    <source>
        <dbReference type="EMBL" id="MBI9113743.1"/>
    </source>
</evidence>
<dbReference type="InterPro" id="IPR016181">
    <property type="entry name" value="Acyl_CoA_acyltransferase"/>
</dbReference>
<dbReference type="PANTHER" id="PTHR43441:SF10">
    <property type="entry name" value="ACETYLTRANSFERASE"/>
    <property type="match status" value="1"/>
</dbReference>
<reference evidence="2" key="1">
    <citation type="submission" date="2020-12" db="EMBL/GenBank/DDBJ databases">
        <title>Sanguibacter suaedae sp. nov., isolated from Suaeda aralocaspica.</title>
        <authorList>
            <person name="Ma Q."/>
        </authorList>
    </citation>
    <scope>NUCLEOTIDE SEQUENCE</scope>
    <source>
        <strain evidence="2">YZGR15</strain>
    </source>
</reference>
<sequence length="180" mass="19334">MLPDGTASARAVARPGVVAGPIRRSSLDLEPLRVEHADEAAQAFDDVALHQYTGSSPASAEELRSHYERQVVGRSPDGSQTWLNWMLRRLGTAELIGTVQATVTDDGTAEVAWIVSTDYQGSGYAREAAVALAAWLRQHHVSGLMAHVHPDHTASAGVARAIGLRCTGTIVDGEERWSDR</sequence>
<dbReference type="Gene3D" id="3.40.630.30">
    <property type="match status" value="1"/>
</dbReference>
<feature type="domain" description="N-acetyltransferase" evidence="1">
    <location>
        <begin position="27"/>
        <end position="180"/>
    </location>
</feature>
<dbReference type="PANTHER" id="PTHR43441">
    <property type="entry name" value="RIBOSOMAL-PROTEIN-SERINE ACETYLTRANSFERASE"/>
    <property type="match status" value="1"/>
</dbReference>
<dbReference type="SUPFAM" id="SSF55729">
    <property type="entry name" value="Acyl-CoA N-acyltransferases (Nat)"/>
    <property type="match status" value="1"/>
</dbReference>